<feature type="signal peptide" evidence="2">
    <location>
        <begin position="1"/>
        <end position="25"/>
    </location>
</feature>
<dbReference type="STRING" id="3821.A0A151UI79"/>
<feature type="compositionally biased region" description="Pro residues" evidence="1">
    <location>
        <begin position="65"/>
        <end position="75"/>
    </location>
</feature>
<feature type="region of interest" description="Disordered" evidence="1">
    <location>
        <begin position="65"/>
        <end position="87"/>
    </location>
</feature>
<dbReference type="PANTHER" id="PTHR34377">
    <property type="entry name" value="TETRATRICOPEPTIDE REPEAT (TPR)-LIKE SUPERFAMILY PROTEIN"/>
    <property type="match status" value="1"/>
</dbReference>
<dbReference type="EMBL" id="AGCT01065628">
    <property type="protein sequence ID" value="KYP78948.1"/>
    <property type="molecule type" value="Genomic_DNA"/>
</dbReference>
<evidence type="ECO:0000313" key="4">
    <source>
        <dbReference type="Proteomes" id="UP000075243"/>
    </source>
</evidence>
<dbReference type="Proteomes" id="UP000075243">
    <property type="component" value="Unassembled WGS sequence"/>
</dbReference>
<gene>
    <name evidence="3" type="ORF">KK1_048070</name>
</gene>
<dbReference type="OMA" id="DTECICE"/>
<protein>
    <recommendedName>
        <fullName evidence="5">Bifunctional inhibitor/plant lipid transfer protein/seed storage helical domain-containing protein</fullName>
    </recommendedName>
</protein>
<organism evidence="3 4">
    <name type="scientific">Cajanus cajan</name>
    <name type="common">Pigeon pea</name>
    <name type="synonym">Cajanus indicus</name>
    <dbReference type="NCBI Taxonomy" id="3821"/>
    <lineage>
        <taxon>Eukaryota</taxon>
        <taxon>Viridiplantae</taxon>
        <taxon>Streptophyta</taxon>
        <taxon>Embryophyta</taxon>
        <taxon>Tracheophyta</taxon>
        <taxon>Spermatophyta</taxon>
        <taxon>Magnoliopsida</taxon>
        <taxon>eudicotyledons</taxon>
        <taxon>Gunneridae</taxon>
        <taxon>Pentapetalae</taxon>
        <taxon>rosids</taxon>
        <taxon>fabids</taxon>
        <taxon>Fabales</taxon>
        <taxon>Fabaceae</taxon>
        <taxon>Papilionoideae</taxon>
        <taxon>50 kb inversion clade</taxon>
        <taxon>NPAAA clade</taxon>
        <taxon>indigoferoid/millettioid clade</taxon>
        <taxon>Phaseoleae</taxon>
        <taxon>Cajanus</taxon>
    </lineage>
</organism>
<dbReference type="AlphaFoldDB" id="A0A151UI79"/>
<proteinExistence type="predicted"/>
<evidence type="ECO:0000313" key="3">
    <source>
        <dbReference type="EMBL" id="KYP78948.1"/>
    </source>
</evidence>
<evidence type="ECO:0008006" key="5">
    <source>
        <dbReference type="Google" id="ProtNLM"/>
    </source>
</evidence>
<evidence type="ECO:0000256" key="1">
    <source>
        <dbReference type="SAM" id="MobiDB-lite"/>
    </source>
</evidence>
<feature type="chain" id="PRO_5007589694" description="Bifunctional inhibitor/plant lipid transfer protein/seed storage helical domain-containing protein" evidence="2">
    <location>
        <begin position="26"/>
        <end position="142"/>
    </location>
</feature>
<accession>A0A151UI79</accession>
<dbReference type="Gramene" id="C.cajan_44521.t">
    <property type="protein sequence ID" value="C.cajan_44521.t.cds1"/>
    <property type="gene ID" value="C.cajan_44521"/>
</dbReference>
<keyword evidence="2" id="KW-0732">Signal</keyword>
<reference evidence="3" key="1">
    <citation type="journal article" date="2012" name="Nat. Biotechnol.">
        <title>Draft genome sequence of pigeonpea (Cajanus cajan), an orphan legume crop of resource-poor farmers.</title>
        <authorList>
            <person name="Varshney R.K."/>
            <person name="Chen W."/>
            <person name="Li Y."/>
            <person name="Bharti A.K."/>
            <person name="Saxena R.K."/>
            <person name="Schlueter J.A."/>
            <person name="Donoghue M.T."/>
            <person name="Azam S."/>
            <person name="Fan G."/>
            <person name="Whaley A.M."/>
            <person name="Farmer A.D."/>
            <person name="Sheridan J."/>
            <person name="Iwata A."/>
            <person name="Tuteja R."/>
            <person name="Penmetsa R.V."/>
            <person name="Wu W."/>
            <person name="Upadhyaya H.D."/>
            <person name="Yang S.P."/>
            <person name="Shah T."/>
            <person name="Saxena K.B."/>
            <person name="Michael T."/>
            <person name="McCombie W.R."/>
            <person name="Yang B."/>
            <person name="Zhang G."/>
            <person name="Yang H."/>
            <person name="Wang J."/>
            <person name="Spillane C."/>
            <person name="Cook D.R."/>
            <person name="May G.D."/>
            <person name="Xu X."/>
            <person name="Jackson S.A."/>
        </authorList>
    </citation>
    <scope>NUCLEOTIDE SEQUENCE [LARGE SCALE GENOMIC DNA]</scope>
</reference>
<name>A0A151UI79_CAJCA</name>
<dbReference type="PANTHER" id="PTHR34377:SF11">
    <property type="entry name" value="BIFUNCTIONAL INHIBITOR_PLANT LIPID TRANSFER PROTEIN_SEED STORAGE HELICAL"/>
    <property type="match status" value="1"/>
</dbReference>
<keyword evidence="4" id="KW-1185">Reference proteome</keyword>
<evidence type="ECO:0000256" key="2">
    <source>
        <dbReference type="SAM" id="SignalP"/>
    </source>
</evidence>
<sequence>MKRVKIFNLITQSLTFLAFVPKMESQFMPPFIPLPSPSLHPLCLSQLALVNYACAMLPLKATPPSLPLTPSPSPSSPNADEGHRSHQTSQEDECCRWAREIDIQCVCEILVLLPPFLSKPLHQYSISIGESCKVTYSCGGPK</sequence>
<comment type="caution">
    <text evidence="3">The sequence shown here is derived from an EMBL/GenBank/DDBJ whole genome shotgun (WGS) entry which is preliminary data.</text>
</comment>